<keyword evidence="4 7" id="KW-0808">Transferase</keyword>
<dbReference type="Pfam" id="PF01739">
    <property type="entry name" value="CheR"/>
    <property type="match status" value="1"/>
</dbReference>
<dbReference type="RefSeq" id="WP_103238047.1">
    <property type="nucleotide sequence ID" value="NZ_CANRXC010000003.1"/>
</dbReference>
<evidence type="ECO:0000256" key="3">
    <source>
        <dbReference type="ARBA" id="ARBA00022603"/>
    </source>
</evidence>
<dbReference type="GO" id="GO:0032259">
    <property type="term" value="P:methylation"/>
    <property type="evidence" value="ECO:0007669"/>
    <property type="project" value="UniProtKB-KW"/>
</dbReference>
<evidence type="ECO:0000259" key="6">
    <source>
        <dbReference type="PROSITE" id="PS50123"/>
    </source>
</evidence>
<proteinExistence type="predicted"/>
<reference evidence="7 8" key="1">
    <citation type="submission" date="2018-01" db="EMBL/GenBank/DDBJ databases">
        <authorList>
            <person name="Gaut B.S."/>
            <person name="Morton B.R."/>
            <person name="Clegg M.T."/>
            <person name="Duvall M.R."/>
        </authorList>
    </citation>
    <scope>NUCLEOTIDE SEQUENCE [LARGE SCALE GENOMIC DNA]</scope>
    <source>
        <strain evidence="7">GP69</strain>
    </source>
</reference>
<evidence type="ECO:0000313" key="7">
    <source>
        <dbReference type="EMBL" id="SOY27925.1"/>
    </source>
</evidence>
<sequence>MTVLPTIYGYEYFKREVLSLTGIDLNCYKENQMKRRIDTLIAKRGIQGYDRYVSALRTDRGVLEEFVAYITINVSQFYRDPDQWKVMEEKAIPELIARFGKRLKIWSAACSTGDEPYSLVMAMSRYIPLSDIRIYATDLDKQVIEKAKAGLYSDKSIATVPADLRRRYFRPAGEDYKISEEIKACVEFREHNLLKDAYPTGCHMIVCRNVLIYFTEVAKDQVFRRYFTSLISGGLLFIGSSEQIMNHKEIGYLRKNAFYYQKP</sequence>
<dbReference type="EMBL" id="OFSM01000003">
    <property type="protein sequence ID" value="SOY27925.1"/>
    <property type="molecule type" value="Genomic_DNA"/>
</dbReference>
<accession>A0A2K4ZBT4</accession>
<dbReference type="InterPro" id="IPR050903">
    <property type="entry name" value="Bact_Chemotaxis_MeTrfase"/>
</dbReference>
<evidence type="ECO:0000256" key="1">
    <source>
        <dbReference type="ARBA" id="ARBA00001541"/>
    </source>
</evidence>
<keyword evidence="5" id="KW-0949">S-adenosyl-L-methionine</keyword>
<dbReference type="InterPro" id="IPR022641">
    <property type="entry name" value="CheR_N"/>
</dbReference>
<dbReference type="EC" id="2.1.1.80" evidence="2"/>
<dbReference type="InterPro" id="IPR022642">
    <property type="entry name" value="CheR_C"/>
</dbReference>
<dbReference type="AlphaFoldDB" id="A0A2K4ZBT4"/>
<dbReference type="Pfam" id="PF03705">
    <property type="entry name" value="CheR_N"/>
    <property type="match status" value="1"/>
</dbReference>
<dbReference type="InterPro" id="IPR036804">
    <property type="entry name" value="CheR_N_sf"/>
</dbReference>
<evidence type="ECO:0000256" key="5">
    <source>
        <dbReference type="ARBA" id="ARBA00022691"/>
    </source>
</evidence>
<dbReference type="Gene3D" id="1.10.155.10">
    <property type="entry name" value="Chemotaxis receptor methyltransferase CheR, N-terminal domain"/>
    <property type="match status" value="1"/>
</dbReference>
<dbReference type="PRINTS" id="PR00996">
    <property type="entry name" value="CHERMTFRASE"/>
</dbReference>
<dbReference type="InterPro" id="IPR029063">
    <property type="entry name" value="SAM-dependent_MTases_sf"/>
</dbReference>
<comment type="catalytic activity">
    <reaction evidence="1">
        <text>L-glutamyl-[protein] + S-adenosyl-L-methionine = [protein]-L-glutamate 5-O-methyl ester + S-adenosyl-L-homocysteine</text>
        <dbReference type="Rhea" id="RHEA:24452"/>
        <dbReference type="Rhea" id="RHEA-COMP:10208"/>
        <dbReference type="Rhea" id="RHEA-COMP:10311"/>
        <dbReference type="ChEBI" id="CHEBI:29973"/>
        <dbReference type="ChEBI" id="CHEBI:57856"/>
        <dbReference type="ChEBI" id="CHEBI:59789"/>
        <dbReference type="ChEBI" id="CHEBI:82795"/>
        <dbReference type="EC" id="2.1.1.80"/>
    </reaction>
</comment>
<dbReference type="Gene3D" id="3.40.50.150">
    <property type="entry name" value="Vaccinia Virus protein VP39"/>
    <property type="match status" value="1"/>
</dbReference>
<dbReference type="Proteomes" id="UP000236311">
    <property type="component" value="Unassembled WGS sequence"/>
</dbReference>
<keyword evidence="8" id="KW-1185">Reference proteome</keyword>
<evidence type="ECO:0000256" key="2">
    <source>
        <dbReference type="ARBA" id="ARBA00012534"/>
    </source>
</evidence>
<organism evidence="7 8">
    <name type="scientific">Acetatifactor muris</name>
    <dbReference type="NCBI Taxonomy" id="879566"/>
    <lineage>
        <taxon>Bacteria</taxon>
        <taxon>Bacillati</taxon>
        <taxon>Bacillota</taxon>
        <taxon>Clostridia</taxon>
        <taxon>Lachnospirales</taxon>
        <taxon>Lachnospiraceae</taxon>
        <taxon>Acetatifactor</taxon>
    </lineage>
</organism>
<protein>
    <recommendedName>
        <fullName evidence="2">protein-glutamate O-methyltransferase</fullName>
        <ecNumber evidence="2">2.1.1.80</ecNumber>
    </recommendedName>
</protein>
<evidence type="ECO:0000313" key="8">
    <source>
        <dbReference type="Proteomes" id="UP000236311"/>
    </source>
</evidence>
<feature type="domain" description="CheR-type methyltransferase" evidence="6">
    <location>
        <begin position="10"/>
        <end position="263"/>
    </location>
</feature>
<name>A0A2K4ZBT4_9FIRM</name>
<keyword evidence="3 7" id="KW-0489">Methyltransferase</keyword>
<dbReference type="PANTHER" id="PTHR24422">
    <property type="entry name" value="CHEMOTAXIS PROTEIN METHYLTRANSFERASE"/>
    <property type="match status" value="1"/>
</dbReference>
<dbReference type="OrthoDB" id="9816309at2"/>
<dbReference type="PANTHER" id="PTHR24422:SF19">
    <property type="entry name" value="CHEMOTAXIS PROTEIN METHYLTRANSFERASE"/>
    <property type="match status" value="1"/>
</dbReference>
<gene>
    <name evidence="7" type="primary">cheR2</name>
    <name evidence="7" type="ORF">AMURIS_00630</name>
</gene>
<dbReference type="GO" id="GO:0008983">
    <property type="term" value="F:protein-glutamate O-methyltransferase activity"/>
    <property type="evidence" value="ECO:0007669"/>
    <property type="project" value="UniProtKB-EC"/>
</dbReference>
<evidence type="ECO:0000256" key="4">
    <source>
        <dbReference type="ARBA" id="ARBA00022679"/>
    </source>
</evidence>
<dbReference type="PROSITE" id="PS50123">
    <property type="entry name" value="CHER"/>
    <property type="match status" value="1"/>
</dbReference>
<dbReference type="SUPFAM" id="SSF53335">
    <property type="entry name" value="S-adenosyl-L-methionine-dependent methyltransferases"/>
    <property type="match status" value="1"/>
</dbReference>
<dbReference type="SMART" id="SM00138">
    <property type="entry name" value="MeTrc"/>
    <property type="match status" value="1"/>
</dbReference>
<dbReference type="InterPro" id="IPR000780">
    <property type="entry name" value="CheR_MeTrfase"/>
</dbReference>
<dbReference type="SUPFAM" id="SSF47757">
    <property type="entry name" value="Chemotaxis receptor methyltransferase CheR, N-terminal domain"/>
    <property type="match status" value="1"/>
</dbReference>